<accession>A0ACB0J261</accession>
<dbReference type="Proteomes" id="UP001177021">
    <property type="component" value="Unassembled WGS sequence"/>
</dbReference>
<organism evidence="1 2">
    <name type="scientific">Trifolium pratense</name>
    <name type="common">Red clover</name>
    <dbReference type="NCBI Taxonomy" id="57577"/>
    <lineage>
        <taxon>Eukaryota</taxon>
        <taxon>Viridiplantae</taxon>
        <taxon>Streptophyta</taxon>
        <taxon>Embryophyta</taxon>
        <taxon>Tracheophyta</taxon>
        <taxon>Spermatophyta</taxon>
        <taxon>Magnoliopsida</taxon>
        <taxon>eudicotyledons</taxon>
        <taxon>Gunneridae</taxon>
        <taxon>Pentapetalae</taxon>
        <taxon>rosids</taxon>
        <taxon>fabids</taxon>
        <taxon>Fabales</taxon>
        <taxon>Fabaceae</taxon>
        <taxon>Papilionoideae</taxon>
        <taxon>50 kb inversion clade</taxon>
        <taxon>NPAAA clade</taxon>
        <taxon>Hologalegina</taxon>
        <taxon>IRL clade</taxon>
        <taxon>Trifolieae</taxon>
        <taxon>Trifolium</taxon>
    </lineage>
</organism>
<sequence length="209" mass="24325">MAFLENKLQSVNERSFFLAIYDNQGYIEQFRALCVRYGGHTVMPFRNIETALQFDAQEINYIFIDSTLAKLDGCNFMKLAKAKYPKAHIFVTCVNVNEDEFLKMQKRNSDHHTFLRWLDVRDYDATEMEAFEDVPPGTKIFSDVFKPVRTQKRTYFMPGDGMDQIARLASFKNPKCDDSKLTGVSTELFLGLPEKDSNDNSNKRKRKQR</sequence>
<evidence type="ECO:0000313" key="2">
    <source>
        <dbReference type="Proteomes" id="UP001177021"/>
    </source>
</evidence>
<dbReference type="EMBL" id="CASHSV030000024">
    <property type="protein sequence ID" value="CAJ2638542.1"/>
    <property type="molecule type" value="Genomic_DNA"/>
</dbReference>
<reference evidence="1" key="1">
    <citation type="submission" date="2023-10" db="EMBL/GenBank/DDBJ databases">
        <authorList>
            <person name="Rodriguez Cubillos JULIANA M."/>
            <person name="De Vega J."/>
        </authorList>
    </citation>
    <scope>NUCLEOTIDE SEQUENCE</scope>
</reference>
<gene>
    <name evidence="1" type="ORF">MILVUS5_LOCUS8732</name>
</gene>
<keyword evidence="2" id="KW-1185">Reference proteome</keyword>
<comment type="caution">
    <text evidence="1">The sequence shown here is derived from an EMBL/GenBank/DDBJ whole genome shotgun (WGS) entry which is preliminary data.</text>
</comment>
<protein>
    <submittedName>
        <fullName evidence="1">Uncharacterized protein</fullName>
    </submittedName>
</protein>
<name>A0ACB0J261_TRIPR</name>
<evidence type="ECO:0000313" key="1">
    <source>
        <dbReference type="EMBL" id="CAJ2638542.1"/>
    </source>
</evidence>
<proteinExistence type="predicted"/>